<dbReference type="SUPFAM" id="SSF46689">
    <property type="entry name" value="Homeodomain-like"/>
    <property type="match status" value="1"/>
</dbReference>
<feature type="domain" description="HTH tetR-type" evidence="3">
    <location>
        <begin position="17"/>
        <end position="77"/>
    </location>
</feature>
<organism evidence="4 5">
    <name type="scientific">Amycolatopsis arida</name>
    <dbReference type="NCBI Taxonomy" id="587909"/>
    <lineage>
        <taxon>Bacteria</taxon>
        <taxon>Bacillati</taxon>
        <taxon>Actinomycetota</taxon>
        <taxon>Actinomycetes</taxon>
        <taxon>Pseudonocardiales</taxon>
        <taxon>Pseudonocardiaceae</taxon>
        <taxon>Amycolatopsis</taxon>
    </lineage>
</organism>
<dbReference type="Proteomes" id="UP000198727">
    <property type="component" value="Unassembled WGS sequence"/>
</dbReference>
<evidence type="ECO:0000256" key="1">
    <source>
        <dbReference type="ARBA" id="ARBA00023125"/>
    </source>
</evidence>
<dbReference type="STRING" id="587909.SAMN05421810_11463"/>
<dbReference type="InterPro" id="IPR001647">
    <property type="entry name" value="HTH_TetR"/>
</dbReference>
<dbReference type="Pfam" id="PF00440">
    <property type="entry name" value="TetR_N"/>
    <property type="match status" value="1"/>
</dbReference>
<keyword evidence="1 2" id="KW-0238">DNA-binding</keyword>
<name>A0A1I6AS83_9PSEU</name>
<evidence type="ECO:0000313" key="4">
    <source>
        <dbReference type="EMBL" id="SFQ71545.1"/>
    </source>
</evidence>
<evidence type="ECO:0000259" key="3">
    <source>
        <dbReference type="PROSITE" id="PS50977"/>
    </source>
</evidence>
<feature type="DNA-binding region" description="H-T-H motif" evidence="2">
    <location>
        <begin position="40"/>
        <end position="59"/>
    </location>
</feature>
<dbReference type="GO" id="GO:0003677">
    <property type="term" value="F:DNA binding"/>
    <property type="evidence" value="ECO:0007669"/>
    <property type="project" value="UniProtKB-UniRule"/>
</dbReference>
<dbReference type="Gene3D" id="1.10.357.10">
    <property type="entry name" value="Tetracycline Repressor, domain 2"/>
    <property type="match status" value="1"/>
</dbReference>
<dbReference type="EMBL" id="FOWW01000014">
    <property type="protein sequence ID" value="SFQ71545.1"/>
    <property type="molecule type" value="Genomic_DNA"/>
</dbReference>
<dbReference type="AlphaFoldDB" id="A0A1I6AS83"/>
<evidence type="ECO:0000313" key="5">
    <source>
        <dbReference type="Proteomes" id="UP000198727"/>
    </source>
</evidence>
<protein>
    <submittedName>
        <fullName evidence="4">DNA-binding transcriptional regulator, AcrR family</fullName>
    </submittedName>
</protein>
<accession>A0A1I6AS83</accession>
<proteinExistence type="predicted"/>
<gene>
    <name evidence="4" type="ORF">SAMN05421810_11463</name>
</gene>
<dbReference type="InterPro" id="IPR009057">
    <property type="entry name" value="Homeodomain-like_sf"/>
</dbReference>
<sequence length="210" mass="23212">MVERPRSYTARVGRSAKFTEDDFLDAALSLLAEGGTGAATITKVAERMAAPVGSVYHRFASRDLLLARLWVRTVRRFQHGYLERLTDDDLDVAATGAALHVVRWAREHPAEARVLTLYRQQDLVARWPDELDPELSTLNDAATAAVRRHARRRYGRADAASVRRVSFAIVDVPYAAVRPHLLAGEAPPAMLDAMVVTACRSVLAAGRARR</sequence>
<reference evidence="5" key="1">
    <citation type="submission" date="2016-10" db="EMBL/GenBank/DDBJ databases">
        <authorList>
            <person name="Varghese N."/>
            <person name="Submissions S."/>
        </authorList>
    </citation>
    <scope>NUCLEOTIDE SEQUENCE [LARGE SCALE GENOMIC DNA]</scope>
    <source>
        <strain evidence="5">CGMCC 4.5579</strain>
    </source>
</reference>
<dbReference type="PRINTS" id="PR00455">
    <property type="entry name" value="HTHTETR"/>
</dbReference>
<evidence type="ECO:0000256" key="2">
    <source>
        <dbReference type="PROSITE-ProRule" id="PRU00335"/>
    </source>
</evidence>
<dbReference type="PROSITE" id="PS50977">
    <property type="entry name" value="HTH_TETR_2"/>
    <property type="match status" value="1"/>
</dbReference>
<keyword evidence="5" id="KW-1185">Reference proteome</keyword>